<gene>
    <name evidence="2" type="ORF">GCM10009093_17610</name>
</gene>
<sequence>MQPVEAHRHNKAADAVHEGRPVEARFVRGGGKGRSLMTILVISTLVTALLLIGMLVFWNVMDGDADRSAREKAADSAAFSQTVTP</sequence>
<dbReference type="Proteomes" id="UP001500791">
    <property type="component" value="Unassembled WGS sequence"/>
</dbReference>
<proteinExistence type="predicted"/>
<evidence type="ECO:0000256" key="1">
    <source>
        <dbReference type="SAM" id="Phobius"/>
    </source>
</evidence>
<reference evidence="2 3" key="1">
    <citation type="journal article" date="2019" name="Int. J. Syst. Evol. Microbiol.">
        <title>The Global Catalogue of Microorganisms (GCM) 10K type strain sequencing project: providing services to taxonomists for standard genome sequencing and annotation.</title>
        <authorList>
            <consortium name="The Broad Institute Genomics Platform"/>
            <consortium name="The Broad Institute Genome Sequencing Center for Infectious Disease"/>
            <person name="Wu L."/>
            <person name="Ma J."/>
        </authorList>
    </citation>
    <scope>NUCLEOTIDE SEQUENCE [LARGE SCALE GENOMIC DNA]</scope>
    <source>
        <strain evidence="2 3">JCM 13476</strain>
    </source>
</reference>
<comment type="caution">
    <text evidence="2">The sequence shown here is derived from an EMBL/GenBank/DDBJ whole genome shotgun (WGS) entry which is preliminary data.</text>
</comment>
<keyword evidence="1" id="KW-0472">Membrane</keyword>
<protein>
    <submittedName>
        <fullName evidence="2">Uncharacterized protein</fullName>
    </submittedName>
</protein>
<keyword evidence="1" id="KW-1133">Transmembrane helix</keyword>
<accession>A0ABN0YD97</accession>
<feature type="transmembrane region" description="Helical" evidence="1">
    <location>
        <begin position="35"/>
        <end position="58"/>
    </location>
</feature>
<keyword evidence="3" id="KW-1185">Reference proteome</keyword>
<dbReference type="RefSeq" id="WP_167176879.1">
    <property type="nucleotide sequence ID" value="NZ_BAAAEJ010000007.1"/>
</dbReference>
<dbReference type="EMBL" id="BAAAEJ010000007">
    <property type="protein sequence ID" value="GAA0391474.1"/>
    <property type="molecule type" value="Genomic_DNA"/>
</dbReference>
<keyword evidence="1" id="KW-0812">Transmembrane</keyword>
<organism evidence="2 3">
    <name type="scientific">Brevundimonas terrae</name>
    <dbReference type="NCBI Taxonomy" id="363631"/>
    <lineage>
        <taxon>Bacteria</taxon>
        <taxon>Pseudomonadati</taxon>
        <taxon>Pseudomonadota</taxon>
        <taxon>Alphaproteobacteria</taxon>
        <taxon>Caulobacterales</taxon>
        <taxon>Caulobacteraceae</taxon>
        <taxon>Brevundimonas</taxon>
    </lineage>
</organism>
<evidence type="ECO:0000313" key="3">
    <source>
        <dbReference type="Proteomes" id="UP001500791"/>
    </source>
</evidence>
<evidence type="ECO:0000313" key="2">
    <source>
        <dbReference type="EMBL" id="GAA0391474.1"/>
    </source>
</evidence>
<name>A0ABN0YD97_9CAUL</name>